<sequence>MSAISISANEGSGPISVPAAIIIGLITSFVQSLGLTIQRKSHIQNAHLSQQQQRSEWKRPMWVFGFVIFIVANIGGTVFQIGALPIVMLAPLGAVSLLYNALLARFILDDFFSKYMIIGTALIAIGAVLIGYFGVVQEPTHSLDDLLSLFARPTFVAFASLFFLTFIGVLGVAHLAEWQLHIRLFRPHDIENNSRKSANSPKNKKKKPMPRRWSAPSLAPVAEVSESSSGIATPVLAIADEAARRGIPVERVLMQRNSSSKSVLANASTPLHATSPRPDYGSTRARGSSISSSASSFSSLEDTGKRSTSAAALAAAEHDPAIRKVCLGLAIAYGGASGTLSGACLLLAKTGVELLVLTIGGVNQFDRWQSWFLVIVMLSAALLQLWYLNKSLRLASPPLVCPLAFCFYNTSSIALGMVYFDQLGALSPVSIILVILGTAILLSGVWMVSLHGSETEDEKDDEEERPEDESAEAGPSSSNNAPQEGSDNEIQTPEAHKGRRSSLFKLRTDGGESGRFKSSLLSPPSAKRRGLYEALLERGLSIGISPSSPGFHVGSTFEMDPEDDEDGNEARRLWKNRLLSRRTFSENDTSLASARKKGGLSSNLREGDGIEEEEGDRNTIHSVAEEEGVDDRQSLSSAWTRIVPTLDIQALNDRLRKIKTDAGEWIGKKRS</sequence>
<feature type="region of interest" description="Disordered" evidence="5">
    <location>
        <begin position="585"/>
        <end position="635"/>
    </location>
</feature>
<keyword evidence="4 6" id="KW-0472">Membrane</keyword>
<name>A0A316VFX0_9BASI</name>
<evidence type="ECO:0000256" key="5">
    <source>
        <dbReference type="SAM" id="MobiDB-lite"/>
    </source>
</evidence>
<evidence type="ECO:0000313" key="7">
    <source>
        <dbReference type="EMBL" id="PWN36214.1"/>
    </source>
</evidence>
<keyword evidence="2 6" id="KW-0812">Transmembrane</keyword>
<evidence type="ECO:0000313" key="8">
    <source>
        <dbReference type="Proteomes" id="UP000245771"/>
    </source>
</evidence>
<dbReference type="InterPro" id="IPR037185">
    <property type="entry name" value="EmrE-like"/>
</dbReference>
<keyword evidence="3 6" id="KW-1133">Transmembrane helix</keyword>
<feature type="transmembrane region" description="Helical" evidence="6">
    <location>
        <begin position="15"/>
        <end position="37"/>
    </location>
</feature>
<dbReference type="GO" id="GO:0016020">
    <property type="term" value="C:membrane"/>
    <property type="evidence" value="ECO:0007669"/>
    <property type="project" value="UniProtKB-SubCell"/>
</dbReference>
<dbReference type="PANTHER" id="PTHR12570">
    <property type="match status" value="1"/>
</dbReference>
<feature type="region of interest" description="Disordered" evidence="5">
    <location>
        <begin position="193"/>
        <end position="217"/>
    </location>
</feature>
<feature type="region of interest" description="Disordered" evidence="5">
    <location>
        <begin position="453"/>
        <end position="501"/>
    </location>
</feature>
<reference evidence="7 8" key="1">
    <citation type="journal article" date="2018" name="Mol. Biol. Evol.">
        <title>Broad Genomic Sampling Reveals a Smut Pathogenic Ancestry of the Fungal Clade Ustilaginomycotina.</title>
        <authorList>
            <person name="Kijpornyongpan T."/>
            <person name="Mondo S.J."/>
            <person name="Barry K."/>
            <person name="Sandor L."/>
            <person name="Lee J."/>
            <person name="Lipzen A."/>
            <person name="Pangilinan J."/>
            <person name="LaButti K."/>
            <person name="Hainaut M."/>
            <person name="Henrissat B."/>
            <person name="Grigoriev I.V."/>
            <person name="Spatafora J.W."/>
            <person name="Aime M.C."/>
        </authorList>
    </citation>
    <scope>NUCLEOTIDE SEQUENCE [LARGE SCALE GENOMIC DNA]</scope>
    <source>
        <strain evidence="7 8">MCA 3882</strain>
    </source>
</reference>
<feature type="region of interest" description="Disordered" evidence="5">
    <location>
        <begin position="543"/>
        <end position="568"/>
    </location>
</feature>
<proteinExistence type="predicted"/>
<dbReference type="AlphaFoldDB" id="A0A316VFX0"/>
<dbReference type="SUPFAM" id="SSF103481">
    <property type="entry name" value="Multidrug resistance efflux transporter EmrE"/>
    <property type="match status" value="1"/>
</dbReference>
<feature type="transmembrane region" description="Helical" evidence="6">
    <location>
        <begin position="115"/>
        <end position="135"/>
    </location>
</feature>
<evidence type="ECO:0000256" key="3">
    <source>
        <dbReference type="ARBA" id="ARBA00022989"/>
    </source>
</evidence>
<feature type="compositionally biased region" description="Acidic residues" evidence="5">
    <location>
        <begin position="455"/>
        <end position="471"/>
    </location>
</feature>
<gene>
    <name evidence="7" type="ORF">FA14DRAFT_146474</name>
</gene>
<evidence type="ECO:0000256" key="2">
    <source>
        <dbReference type="ARBA" id="ARBA00022692"/>
    </source>
</evidence>
<evidence type="ECO:0008006" key="9">
    <source>
        <dbReference type="Google" id="ProtNLM"/>
    </source>
</evidence>
<dbReference type="InterPro" id="IPR008521">
    <property type="entry name" value="Mg_trans_NIPA"/>
</dbReference>
<dbReference type="RefSeq" id="XP_025356516.1">
    <property type="nucleotide sequence ID" value="XM_025497321.1"/>
</dbReference>
<feature type="transmembrane region" description="Helical" evidence="6">
    <location>
        <begin position="368"/>
        <end position="387"/>
    </location>
</feature>
<dbReference type="GeneID" id="37019102"/>
<feature type="transmembrane region" description="Helical" evidence="6">
    <location>
        <begin position="325"/>
        <end position="348"/>
    </location>
</feature>
<feature type="transmembrane region" description="Helical" evidence="6">
    <location>
        <begin position="426"/>
        <end position="449"/>
    </location>
</feature>
<feature type="transmembrane region" description="Helical" evidence="6">
    <location>
        <begin position="88"/>
        <end position="108"/>
    </location>
</feature>
<feature type="compositionally biased region" description="Polar residues" evidence="5">
    <location>
        <begin position="475"/>
        <end position="491"/>
    </location>
</feature>
<protein>
    <recommendedName>
        <fullName evidence="9">DUF803-domain-containing protein</fullName>
    </recommendedName>
</protein>
<comment type="subcellular location">
    <subcellularLocation>
        <location evidence="1">Membrane</location>
        <topology evidence="1">Multi-pass membrane protein</topology>
    </subcellularLocation>
</comment>
<dbReference type="GO" id="GO:0015095">
    <property type="term" value="F:magnesium ion transmembrane transporter activity"/>
    <property type="evidence" value="ECO:0007669"/>
    <property type="project" value="InterPro"/>
</dbReference>
<keyword evidence="8" id="KW-1185">Reference proteome</keyword>
<evidence type="ECO:0000256" key="1">
    <source>
        <dbReference type="ARBA" id="ARBA00004141"/>
    </source>
</evidence>
<evidence type="ECO:0000256" key="4">
    <source>
        <dbReference type="ARBA" id="ARBA00023136"/>
    </source>
</evidence>
<feature type="transmembrane region" description="Helical" evidence="6">
    <location>
        <begin position="399"/>
        <end position="420"/>
    </location>
</feature>
<dbReference type="Pfam" id="PF05653">
    <property type="entry name" value="Mg_trans_NIPA"/>
    <property type="match status" value="2"/>
</dbReference>
<dbReference type="EMBL" id="KZ819603">
    <property type="protein sequence ID" value="PWN36214.1"/>
    <property type="molecule type" value="Genomic_DNA"/>
</dbReference>
<feature type="transmembrane region" description="Helical" evidence="6">
    <location>
        <begin position="61"/>
        <end position="82"/>
    </location>
</feature>
<dbReference type="PANTHER" id="PTHR12570:SF86">
    <property type="entry name" value="ADR321CP"/>
    <property type="match status" value="1"/>
</dbReference>
<feature type="transmembrane region" description="Helical" evidence="6">
    <location>
        <begin position="155"/>
        <end position="176"/>
    </location>
</feature>
<evidence type="ECO:0000256" key="6">
    <source>
        <dbReference type="SAM" id="Phobius"/>
    </source>
</evidence>
<dbReference type="InParanoid" id="A0A316VFX0"/>
<accession>A0A316VFX0</accession>
<dbReference type="OrthoDB" id="2504919at2759"/>
<feature type="region of interest" description="Disordered" evidence="5">
    <location>
        <begin position="260"/>
        <end position="301"/>
    </location>
</feature>
<dbReference type="Proteomes" id="UP000245771">
    <property type="component" value="Unassembled WGS sequence"/>
</dbReference>
<feature type="compositionally biased region" description="Polar residues" evidence="5">
    <location>
        <begin position="260"/>
        <end position="272"/>
    </location>
</feature>
<feature type="compositionally biased region" description="Low complexity" evidence="5">
    <location>
        <begin position="288"/>
        <end position="299"/>
    </location>
</feature>
<organism evidence="7 8">
    <name type="scientific">Meira miltonrushii</name>
    <dbReference type="NCBI Taxonomy" id="1280837"/>
    <lineage>
        <taxon>Eukaryota</taxon>
        <taxon>Fungi</taxon>
        <taxon>Dikarya</taxon>
        <taxon>Basidiomycota</taxon>
        <taxon>Ustilaginomycotina</taxon>
        <taxon>Exobasidiomycetes</taxon>
        <taxon>Exobasidiales</taxon>
        <taxon>Brachybasidiaceae</taxon>
        <taxon>Meira</taxon>
    </lineage>
</organism>